<proteinExistence type="predicted"/>
<keyword evidence="4 6" id="KW-0472">Membrane</keyword>
<evidence type="ECO:0000256" key="2">
    <source>
        <dbReference type="ARBA" id="ARBA00022692"/>
    </source>
</evidence>
<feature type="transmembrane region" description="Helical" evidence="6">
    <location>
        <begin position="189"/>
        <end position="208"/>
    </location>
</feature>
<comment type="caution">
    <text evidence="7">The sequence shown here is derived from an EMBL/GenBank/DDBJ whole genome shotgun (WGS) entry which is preliminary data.</text>
</comment>
<comment type="subcellular location">
    <subcellularLocation>
        <location evidence="1">Membrane</location>
        <topology evidence="1">Multi-pass membrane protein</topology>
    </subcellularLocation>
</comment>
<evidence type="ECO:0000256" key="6">
    <source>
        <dbReference type="SAM" id="Phobius"/>
    </source>
</evidence>
<evidence type="ECO:0000256" key="5">
    <source>
        <dbReference type="SAM" id="MobiDB-lite"/>
    </source>
</evidence>
<feature type="compositionally biased region" description="Basic residues" evidence="5">
    <location>
        <begin position="16"/>
        <end position="25"/>
    </location>
</feature>
<organism evidence="7">
    <name type="scientific">Populus alba</name>
    <name type="common">White poplar</name>
    <dbReference type="NCBI Taxonomy" id="43335"/>
    <lineage>
        <taxon>Eukaryota</taxon>
        <taxon>Viridiplantae</taxon>
        <taxon>Streptophyta</taxon>
        <taxon>Embryophyta</taxon>
        <taxon>Tracheophyta</taxon>
        <taxon>Spermatophyta</taxon>
        <taxon>Magnoliopsida</taxon>
        <taxon>eudicotyledons</taxon>
        <taxon>Gunneridae</taxon>
        <taxon>Pentapetalae</taxon>
        <taxon>rosids</taxon>
        <taxon>fabids</taxon>
        <taxon>Malpighiales</taxon>
        <taxon>Salicaceae</taxon>
        <taxon>Saliceae</taxon>
        <taxon>Populus</taxon>
    </lineage>
</organism>
<keyword evidence="2 6" id="KW-0812">Transmembrane</keyword>
<dbReference type="SUPFAM" id="SSF103511">
    <property type="entry name" value="Chlorophyll a-b binding protein"/>
    <property type="match status" value="1"/>
</dbReference>
<feature type="compositionally biased region" description="Polar residues" evidence="5">
    <location>
        <begin position="32"/>
        <end position="42"/>
    </location>
</feature>
<protein>
    <submittedName>
        <fullName evidence="7">Uncharacterized protein</fullName>
    </submittedName>
</protein>
<keyword evidence="3 6" id="KW-1133">Transmembrane helix</keyword>
<dbReference type="GO" id="GO:0016020">
    <property type="term" value="C:membrane"/>
    <property type="evidence" value="ECO:0007669"/>
    <property type="project" value="UniProtKB-SubCell"/>
</dbReference>
<dbReference type="EMBL" id="RCHU01000571">
    <property type="protein sequence ID" value="TKS01406.1"/>
    <property type="molecule type" value="Genomic_DNA"/>
</dbReference>
<accession>A0A4V6A835</accession>
<feature type="region of interest" description="Disordered" evidence="5">
    <location>
        <begin position="16"/>
        <end position="69"/>
    </location>
</feature>
<evidence type="ECO:0000313" key="7">
    <source>
        <dbReference type="EMBL" id="TKS01406.1"/>
    </source>
</evidence>
<evidence type="ECO:0000256" key="1">
    <source>
        <dbReference type="ARBA" id="ARBA00004141"/>
    </source>
</evidence>
<name>A0A4V6A835_POPAL</name>
<sequence length="253" mass="28516">MASISISASLHRTCCSHRVTKKQRPQARTARSLGSKQATRAVTLNVEGQRGVGMSEQQEKPALATGGSNKANYKLEDGLETKHSVPKFIDERWKKGTWDLNMFVRDGKMDWDGLIEAEAKRRKIIELYPSTCTNEEPVVFRSSTIPWWAWLKRSYLPEAELLNGRAAMVGFFAAYIVEGLTGLDMVGQTGNFICKTVLFVTVTGIILFRRTGDFKNLRKLVDEATFYDKQWQASWKDQNAPNTGASENKVNKM</sequence>
<dbReference type="AlphaFoldDB" id="A0A4V6A835"/>
<dbReference type="STRING" id="43335.A0A4V6A835"/>
<reference evidence="7" key="1">
    <citation type="submission" date="2018-10" db="EMBL/GenBank/DDBJ databases">
        <title>Population genomic analysis revealed the cold adaptation of white poplar.</title>
        <authorList>
            <person name="Liu Y.-J."/>
        </authorList>
    </citation>
    <scope>NUCLEOTIDE SEQUENCE [LARGE SCALE GENOMIC DNA]</scope>
    <source>
        <strain evidence="7">PAL-ZL1</strain>
    </source>
</reference>
<dbReference type="PANTHER" id="PTHR14154">
    <property type="entry name" value="UPF0041 BRAIN PROTEIN 44-RELATED"/>
    <property type="match status" value="1"/>
</dbReference>
<evidence type="ECO:0000256" key="4">
    <source>
        <dbReference type="ARBA" id="ARBA00023136"/>
    </source>
</evidence>
<gene>
    <name evidence="7" type="ORF">D5086_0000174160</name>
</gene>
<evidence type="ECO:0000256" key="3">
    <source>
        <dbReference type="ARBA" id="ARBA00022989"/>
    </source>
</evidence>